<dbReference type="PROSITE" id="PS51194">
    <property type="entry name" value="HELICASE_CTER"/>
    <property type="match status" value="1"/>
</dbReference>
<keyword evidence="2" id="KW-0378">Hydrolase</keyword>
<dbReference type="SMART" id="SM00490">
    <property type="entry name" value="HELICc"/>
    <property type="match status" value="1"/>
</dbReference>
<evidence type="ECO:0000256" key="4">
    <source>
        <dbReference type="ARBA" id="ARBA00022840"/>
    </source>
</evidence>
<dbReference type="PANTHER" id="PTHR47961">
    <property type="entry name" value="DNA POLYMERASE THETA, PUTATIVE (AFU_ORTHOLOGUE AFUA_1G05260)-RELATED"/>
    <property type="match status" value="1"/>
</dbReference>
<dbReference type="RefSeq" id="WP_119691267.1">
    <property type="nucleotide sequence ID" value="NZ_QXDA01000001.1"/>
</dbReference>
<evidence type="ECO:0000256" key="1">
    <source>
        <dbReference type="ARBA" id="ARBA00022741"/>
    </source>
</evidence>
<dbReference type="SMART" id="SM00487">
    <property type="entry name" value="DEXDc"/>
    <property type="match status" value="1"/>
</dbReference>
<dbReference type="InterPro" id="IPR050474">
    <property type="entry name" value="Hel308_SKI2-like"/>
</dbReference>
<dbReference type="GO" id="GO:0004386">
    <property type="term" value="F:helicase activity"/>
    <property type="evidence" value="ECO:0007669"/>
    <property type="project" value="UniProtKB-KW"/>
</dbReference>
<feature type="domain" description="Helicase ATP-binding" evidence="5">
    <location>
        <begin position="316"/>
        <end position="488"/>
    </location>
</feature>
<dbReference type="PANTHER" id="PTHR47961:SF6">
    <property type="entry name" value="DNA-DIRECTED DNA POLYMERASE"/>
    <property type="match status" value="1"/>
</dbReference>
<dbReference type="SUPFAM" id="SSF52540">
    <property type="entry name" value="P-loop containing nucleoside triphosphate hydrolases"/>
    <property type="match status" value="1"/>
</dbReference>
<sequence length="1169" mass="129920">MPTTPDTIAASIIEAAAAGFRGRLIARGQARAIIWRDGVLPPDAPEFAPQLSYDLNSYGYSLLGLGLRLRELQGDTTQARMAFEQAATALEAVIAKGDPGDADRDFHFVMAAASYHLAHLSARSYSLLQMVVNGENFTLTERALVLVMRRDFQKLRVHVFDYRASEQGSDTVIANTIQSNLDRLEATGDLPSDSHDFLFAGLDTALTDAFMAGMALVISAIERGEQALLEQAQERFATGLAVSAELNMLPQWWVYRIASHLVTDLWSSTFHVNIPLQPVGGEAHSWAQLRELFIALLLRRPRAEFDLWPSQIDAAKRAADQTDDLVVSLPTSAGKTRIAELCILRCLAGGQRVAFITPLRALSAQTEASLQRTFGPLGKSISALYGSVGVSGLDEDSIRERNIVVATPEKIDFALRNDPEILDDIGLLVFDEGHMIGLNEREVRYEVQIQRLLRRPDAANRRIVCLSAILPDGDQLEDFANWLRKDHPGELIKNEWRPTRLRFGEVIWNAAHSTARLNLRVGDERPWVQRYLVGIIPPHWVRPKRRRTKTFPCDQRELCLATAWRLVDDGQTVLIFCPQRSSVEPYADVVIDLHERGALRSLLQVDPAVLNTAITLGEEWLGANSAILKCLRLGVALHHGALPTAYRKEIERLLRDDILKVTISSPTLAQGLNLSATAVVMHSLYRAGQPIEISEFKNVIGRAGRAYVDVEGMVLFPIFDKTAIRRRAWEELISDLGARNMESGLIQLVIALLTRMWKRIGGDLSQLVEYVTNSAVAWSFSALDAEKPEETEVARAEWEQHIATLDTAVLSLLGENEIEDDDIEVALDSILQSSLWQRRLLRRNEHEQQALQAGLISRAKLIWGQTTATQRRGYFLAGIGLTTGQTLDAWADELNALLVAANAEMLQKNGDAAIDALTTIAERVFTIYPFKPDVLPANWQDLLRKWLQGEALTSNTAEQAAETMRFIENGLVYRLPWAMEAIRVRAQANGDSVFDVAMDDFELGLAVAAVETGTLNRAASLLIQAGFSSRLAAIKAVADTGATFDSSQGLRQWLRSEELIRFSGLPNWPTPETRQLWVEFVNSFEPQERQIWAHRSYRGEVTWQKAPPPPGTPIQLHELNGQIQVLSCDGSPLGLLGHHINRMHKGLLRAAVGQDVGELRVSYLGPEDL</sequence>
<evidence type="ECO:0000313" key="8">
    <source>
        <dbReference type="Proteomes" id="UP000265836"/>
    </source>
</evidence>
<dbReference type="GO" id="GO:0005524">
    <property type="term" value="F:ATP binding"/>
    <property type="evidence" value="ECO:0007669"/>
    <property type="project" value="UniProtKB-KW"/>
</dbReference>
<dbReference type="Gene3D" id="3.40.50.300">
    <property type="entry name" value="P-loop containing nucleotide triphosphate hydrolases"/>
    <property type="match status" value="2"/>
</dbReference>
<dbReference type="GO" id="GO:0003676">
    <property type="term" value="F:nucleic acid binding"/>
    <property type="evidence" value="ECO:0007669"/>
    <property type="project" value="InterPro"/>
</dbReference>
<evidence type="ECO:0000256" key="3">
    <source>
        <dbReference type="ARBA" id="ARBA00022806"/>
    </source>
</evidence>
<comment type="caution">
    <text evidence="7">The sequence shown here is derived from an EMBL/GenBank/DDBJ whole genome shotgun (WGS) entry which is preliminary data.</text>
</comment>
<dbReference type="InterPro" id="IPR014001">
    <property type="entry name" value="Helicase_ATP-bd"/>
</dbReference>
<dbReference type="Pfam" id="PF00270">
    <property type="entry name" value="DEAD"/>
    <property type="match status" value="1"/>
</dbReference>
<dbReference type="InterPro" id="IPR027417">
    <property type="entry name" value="P-loop_NTPase"/>
</dbReference>
<evidence type="ECO:0000313" key="7">
    <source>
        <dbReference type="EMBL" id="RIA35941.1"/>
    </source>
</evidence>
<keyword evidence="1" id="KW-0547">Nucleotide-binding</keyword>
<accession>A0A397NR92</accession>
<feature type="domain" description="Helicase C-terminal" evidence="6">
    <location>
        <begin position="554"/>
        <end position="749"/>
    </location>
</feature>
<reference evidence="7 8" key="1">
    <citation type="submission" date="2018-08" db="EMBL/GenBank/DDBJ databases">
        <title>Genome sequencing of rice bacterial endophytes.</title>
        <authorList>
            <person name="Venturi V."/>
        </authorList>
    </citation>
    <scope>NUCLEOTIDE SEQUENCE [LARGE SCALE GENOMIC DNA]</scope>
    <source>
        <strain evidence="7 8">E1205</strain>
    </source>
</reference>
<evidence type="ECO:0000256" key="2">
    <source>
        <dbReference type="ARBA" id="ARBA00022801"/>
    </source>
</evidence>
<gene>
    <name evidence="7" type="ORF">DFO61_0395</name>
</gene>
<dbReference type="PROSITE" id="PS51192">
    <property type="entry name" value="HELICASE_ATP_BIND_1"/>
    <property type="match status" value="1"/>
</dbReference>
<evidence type="ECO:0000259" key="6">
    <source>
        <dbReference type="PROSITE" id="PS51194"/>
    </source>
</evidence>
<protein>
    <submittedName>
        <fullName evidence="7">Helicase-like protein</fullName>
    </submittedName>
</protein>
<proteinExistence type="predicted"/>
<name>A0A397NR92_ECTOL</name>
<dbReference type="InterPro" id="IPR001650">
    <property type="entry name" value="Helicase_C-like"/>
</dbReference>
<dbReference type="InterPro" id="IPR011545">
    <property type="entry name" value="DEAD/DEAH_box_helicase_dom"/>
</dbReference>
<dbReference type="CDD" id="cd17921">
    <property type="entry name" value="DEXHc_Ski2"/>
    <property type="match status" value="1"/>
</dbReference>
<dbReference type="GO" id="GO:0016787">
    <property type="term" value="F:hydrolase activity"/>
    <property type="evidence" value="ECO:0007669"/>
    <property type="project" value="UniProtKB-KW"/>
</dbReference>
<dbReference type="AlphaFoldDB" id="A0A397NR92"/>
<dbReference type="Proteomes" id="UP000265836">
    <property type="component" value="Unassembled WGS sequence"/>
</dbReference>
<keyword evidence="3 7" id="KW-0347">Helicase</keyword>
<dbReference type="EMBL" id="QXDA01000001">
    <property type="protein sequence ID" value="RIA35941.1"/>
    <property type="molecule type" value="Genomic_DNA"/>
</dbReference>
<evidence type="ECO:0000259" key="5">
    <source>
        <dbReference type="PROSITE" id="PS51192"/>
    </source>
</evidence>
<organism evidence="7 8">
    <name type="scientific">Ectopseudomonas oleovorans</name>
    <name type="common">Pseudomonas oleovorans</name>
    <dbReference type="NCBI Taxonomy" id="301"/>
    <lineage>
        <taxon>Bacteria</taxon>
        <taxon>Pseudomonadati</taxon>
        <taxon>Pseudomonadota</taxon>
        <taxon>Gammaproteobacteria</taxon>
        <taxon>Pseudomonadales</taxon>
        <taxon>Pseudomonadaceae</taxon>
        <taxon>Ectopseudomonas</taxon>
    </lineage>
</organism>
<keyword evidence="4" id="KW-0067">ATP-binding</keyword>